<organism evidence="3 4">
    <name type="scientific">Pseudoalteromonas gelatinilytica</name>
    <dbReference type="NCBI Taxonomy" id="1703256"/>
    <lineage>
        <taxon>Bacteria</taxon>
        <taxon>Pseudomonadati</taxon>
        <taxon>Pseudomonadota</taxon>
        <taxon>Gammaproteobacteria</taxon>
        <taxon>Alteromonadales</taxon>
        <taxon>Pseudoalteromonadaceae</taxon>
        <taxon>Pseudoalteromonas</taxon>
    </lineage>
</organism>
<dbReference type="InterPro" id="IPR006175">
    <property type="entry name" value="YjgF/YER057c/UK114"/>
</dbReference>
<evidence type="ECO:0000256" key="1">
    <source>
        <dbReference type="SAM" id="SignalP"/>
    </source>
</evidence>
<feature type="domain" description="Amidohydrolase-related" evidence="2">
    <location>
        <begin position="77"/>
        <end position="428"/>
    </location>
</feature>
<comment type="caution">
    <text evidence="3">The sequence shown here is derived from an EMBL/GenBank/DDBJ whole genome shotgun (WGS) entry which is preliminary data.</text>
</comment>
<dbReference type="AlphaFoldDB" id="A0A3A3EMM3"/>
<dbReference type="Gene3D" id="1.20.58.520">
    <property type="entry name" value="Amidohydrolase"/>
    <property type="match status" value="1"/>
</dbReference>
<dbReference type="SUPFAM" id="SSF55298">
    <property type="entry name" value="YjgF-like"/>
    <property type="match status" value="1"/>
</dbReference>
<dbReference type="EMBL" id="QYSE01000001">
    <property type="protein sequence ID" value="RJF37435.1"/>
    <property type="molecule type" value="Genomic_DNA"/>
</dbReference>
<dbReference type="PANTHER" id="PTHR43135">
    <property type="entry name" value="ALPHA-D-RIBOSE 1-METHYLPHOSPHONATE 5-TRIPHOSPHATE DIPHOSPHATASE"/>
    <property type="match status" value="1"/>
</dbReference>
<dbReference type="InterPro" id="IPR011059">
    <property type="entry name" value="Metal-dep_hydrolase_composite"/>
</dbReference>
<sequence length="547" mass="58871">MKSGINTLLASIALGLSSSVMAQTIALQNVNLIDVEALSVNKAQTIIIEDDKIKQIVPANSRRFADDVIKIDLAGKYVIPGLIDTHVHHATSPDDSDNDEITRIRLRQLLQGGVTSVRDMGGDTRALSSLKRRADNDIIQSPDIYYSVIIGGKAFFSDPRTVASAKGEIPGAVDWMRAVDEHSDFDAIMLRSKGLGATGIKIYANVPGSVVAKLSQAAKKHDLKVWSHAFIGPATPLEAVNGGVETISHAADFAAQVIENFYDMRRKNVALTEQQKSDAKQLEAYQTLIKQMKNKGTILDSTLTVFDKTKASRGEKGLLLNEWGGLFTQLAHQAGVTIAAGTDVTSDRFNTVTPMVHHEMQLLVERAGLTPLEALQAATINGAKVIGIEKQTGSIKAGKTANLVVLNSDPSNEVANSRNIVHVIKNGQFIHLGDNEKLPFVMAREAAGLLFLSGQLGNLPTTMALAGNDISTQMTQAMKNIGFVLQDHNLDFNDVVKCTLMLADIKDWPLANKAYTPFFTKLPARSAFAASGLALGAKVEVECIAAL</sequence>
<dbReference type="Pfam" id="PF01979">
    <property type="entry name" value="Amidohydro_1"/>
    <property type="match status" value="1"/>
</dbReference>
<dbReference type="CDD" id="cd00448">
    <property type="entry name" value="YjgF_YER057c_UK114_family"/>
    <property type="match status" value="1"/>
</dbReference>
<evidence type="ECO:0000313" key="4">
    <source>
        <dbReference type="Proteomes" id="UP000265938"/>
    </source>
</evidence>
<dbReference type="Gene3D" id="3.40.50.10910">
    <property type="entry name" value="Amidohydrolase"/>
    <property type="match status" value="1"/>
</dbReference>
<dbReference type="GO" id="GO:0016810">
    <property type="term" value="F:hydrolase activity, acting on carbon-nitrogen (but not peptide) bonds"/>
    <property type="evidence" value="ECO:0007669"/>
    <property type="project" value="InterPro"/>
</dbReference>
<dbReference type="Pfam" id="PF01042">
    <property type="entry name" value="Ribonuc_L-PSP"/>
    <property type="match status" value="1"/>
</dbReference>
<evidence type="ECO:0000259" key="2">
    <source>
        <dbReference type="Pfam" id="PF01979"/>
    </source>
</evidence>
<gene>
    <name evidence="3" type="ORF">D4741_05015</name>
</gene>
<dbReference type="RefSeq" id="WP_119852198.1">
    <property type="nucleotide sequence ID" value="NZ_QYSE01000001.1"/>
</dbReference>
<reference evidence="3 4" key="1">
    <citation type="submission" date="2018-09" db="EMBL/GenBank/DDBJ databases">
        <title>Identification of marine bacteria producing industrial enzymes.</title>
        <authorList>
            <person name="Cheng T.H."/>
            <person name="Saidin J."/>
            <person name="Muhd D.D."/>
            <person name="Isa M.N.M."/>
            <person name="Bakar M.F.A."/>
            <person name="Ismail N."/>
        </authorList>
    </citation>
    <scope>NUCLEOTIDE SEQUENCE [LARGE SCALE GENOMIC DNA]</scope>
    <source>
        <strain evidence="3 4">MNAD 1.6</strain>
    </source>
</reference>
<feature type="chain" id="PRO_5017400736" evidence="1">
    <location>
        <begin position="23"/>
        <end position="547"/>
    </location>
</feature>
<dbReference type="Gene3D" id="2.30.40.10">
    <property type="entry name" value="Urease, subunit C, domain 1"/>
    <property type="match status" value="1"/>
</dbReference>
<accession>A0A3A3EMM3</accession>
<feature type="signal peptide" evidence="1">
    <location>
        <begin position="1"/>
        <end position="22"/>
    </location>
</feature>
<dbReference type="InterPro" id="IPR006680">
    <property type="entry name" value="Amidohydro-rel"/>
</dbReference>
<dbReference type="InterPro" id="IPR051781">
    <property type="entry name" value="Metallo-dep_Hydrolase"/>
</dbReference>
<proteinExistence type="predicted"/>
<dbReference type="PANTHER" id="PTHR43135:SF3">
    <property type="entry name" value="ALPHA-D-RIBOSE 1-METHYLPHOSPHONATE 5-TRIPHOSPHATE DIPHOSPHATASE"/>
    <property type="match status" value="1"/>
</dbReference>
<keyword evidence="1" id="KW-0732">Signal</keyword>
<dbReference type="Gene3D" id="3.30.110.90">
    <property type="entry name" value="Amidohydrolase"/>
    <property type="match status" value="1"/>
</dbReference>
<dbReference type="InterPro" id="IPR035959">
    <property type="entry name" value="RutC-like_sf"/>
</dbReference>
<dbReference type="InterPro" id="IPR032466">
    <property type="entry name" value="Metal_Hydrolase"/>
</dbReference>
<keyword evidence="3" id="KW-0378">Hydrolase</keyword>
<dbReference type="SUPFAM" id="SSF51556">
    <property type="entry name" value="Metallo-dependent hydrolases"/>
    <property type="match status" value="1"/>
</dbReference>
<dbReference type="Gene3D" id="3.30.1330.40">
    <property type="entry name" value="RutC-like"/>
    <property type="match status" value="1"/>
</dbReference>
<name>A0A3A3EMM3_9GAMM</name>
<dbReference type="Proteomes" id="UP000265938">
    <property type="component" value="Unassembled WGS sequence"/>
</dbReference>
<dbReference type="SUPFAM" id="SSF51338">
    <property type="entry name" value="Composite domain of metallo-dependent hydrolases"/>
    <property type="match status" value="1"/>
</dbReference>
<protein>
    <submittedName>
        <fullName evidence="3">Amidohydrolase</fullName>
    </submittedName>
</protein>
<evidence type="ECO:0000313" key="3">
    <source>
        <dbReference type="EMBL" id="RJF37435.1"/>
    </source>
</evidence>